<name>A0A5C8FAP9_BRAPL</name>
<dbReference type="CDD" id="cd16325">
    <property type="entry name" value="LolA"/>
    <property type="match status" value="1"/>
</dbReference>
<keyword evidence="1" id="KW-0732">Signal</keyword>
<proteinExistence type="predicted"/>
<evidence type="ECO:0000256" key="1">
    <source>
        <dbReference type="ARBA" id="ARBA00022729"/>
    </source>
</evidence>
<protein>
    <submittedName>
        <fullName evidence="2">Outer membrane lipoprotein carrier protein LolA</fullName>
    </submittedName>
</protein>
<dbReference type="SUPFAM" id="SSF89392">
    <property type="entry name" value="Prokaryotic lipoproteins and lipoprotein localization factors"/>
    <property type="match status" value="1"/>
</dbReference>
<dbReference type="PANTHER" id="PTHR35869">
    <property type="entry name" value="OUTER-MEMBRANE LIPOPROTEIN CARRIER PROTEIN"/>
    <property type="match status" value="1"/>
</dbReference>
<dbReference type="EMBL" id="SAXY01000010">
    <property type="protein sequence ID" value="TXJ46843.1"/>
    <property type="molecule type" value="Genomic_DNA"/>
</dbReference>
<evidence type="ECO:0000313" key="3">
    <source>
        <dbReference type="Proteomes" id="UP000323176"/>
    </source>
</evidence>
<dbReference type="Proteomes" id="UP000323176">
    <property type="component" value="Unassembled WGS sequence"/>
</dbReference>
<keyword evidence="2" id="KW-0449">Lipoprotein</keyword>
<dbReference type="InterPro" id="IPR029046">
    <property type="entry name" value="LolA/LolB/LppX"/>
</dbReference>
<gene>
    <name evidence="2" type="ORF">EPJ72_01095</name>
</gene>
<comment type="caution">
    <text evidence="2">The sequence shown here is derived from an EMBL/GenBank/DDBJ whole genome shotgun (WGS) entry which is preliminary data.</text>
</comment>
<organism evidence="2 3">
    <name type="scientific">Brachyspira pilosicoli</name>
    <name type="common">Serpulina pilosicoli</name>
    <dbReference type="NCBI Taxonomy" id="52584"/>
    <lineage>
        <taxon>Bacteria</taxon>
        <taxon>Pseudomonadati</taxon>
        <taxon>Spirochaetota</taxon>
        <taxon>Spirochaetia</taxon>
        <taxon>Brachyspirales</taxon>
        <taxon>Brachyspiraceae</taxon>
        <taxon>Brachyspira</taxon>
    </lineage>
</organism>
<dbReference type="Gene3D" id="2.50.20.10">
    <property type="entry name" value="Lipoprotein localisation LolA/LolB/LppX"/>
    <property type="match status" value="1"/>
</dbReference>
<sequence>MKKILILLFLFSFPLFSQIMTPERVISMMSNRFAAMNSFSSSFTERNGSKIKTGTLISKNPNIFKLEYSGGTNSDSIYCDGKTLWMIFPRKKVVSEQTLHYGDSGAIYTKAGISRLISKYNIDFYSDRALRPVSSFDGSALNISGYNSSQYTADDNRLAYHMLLTPKQASVDRTGFPTIHLWIAEDGMIIRILGISTTNVPVEYLFKSIRYNVQYDNKTFVPVIPEEMQVLKDGLISGN</sequence>
<dbReference type="AlphaFoldDB" id="A0A5C8FAP9"/>
<evidence type="ECO:0000313" key="2">
    <source>
        <dbReference type="EMBL" id="TXJ46843.1"/>
    </source>
</evidence>
<reference evidence="2 3" key="1">
    <citation type="journal article" date="1992" name="Lakartidningen">
        <title>[Penicillin V and not amoxicillin is the first choice preparation in acute otitis].</title>
        <authorList>
            <person name="Kamme C."/>
            <person name="Lundgren K."/>
            <person name="Prellner K."/>
        </authorList>
    </citation>
    <scope>NUCLEOTIDE SEQUENCE [LARGE SCALE GENOMIC DNA]</scope>
    <source>
        <strain evidence="2 3">PC5538III-hc</strain>
    </source>
</reference>
<dbReference type="OrthoDB" id="306521at2"/>
<dbReference type="PANTHER" id="PTHR35869:SF1">
    <property type="entry name" value="OUTER-MEMBRANE LIPOPROTEIN CARRIER PROTEIN"/>
    <property type="match status" value="1"/>
</dbReference>
<accession>A0A5C8FAP9</accession>
<dbReference type="InterPro" id="IPR004564">
    <property type="entry name" value="OM_lipoprot_carrier_LolA-like"/>
</dbReference>